<protein>
    <submittedName>
        <fullName evidence="2">Uncharacterized protein</fullName>
    </submittedName>
</protein>
<name>A0ABR4C996_9HELO</name>
<evidence type="ECO:0000313" key="2">
    <source>
        <dbReference type="EMBL" id="KAL2066491.1"/>
    </source>
</evidence>
<feature type="transmembrane region" description="Helical" evidence="1">
    <location>
        <begin position="16"/>
        <end position="37"/>
    </location>
</feature>
<dbReference type="Proteomes" id="UP001595075">
    <property type="component" value="Unassembled WGS sequence"/>
</dbReference>
<keyword evidence="1" id="KW-0472">Membrane</keyword>
<organism evidence="2 3">
    <name type="scientific">Oculimacula yallundae</name>
    <dbReference type="NCBI Taxonomy" id="86028"/>
    <lineage>
        <taxon>Eukaryota</taxon>
        <taxon>Fungi</taxon>
        <taxon>Dikarya</taxon>
        <taxon>Ascomycota</taxon>
        <taxon>Pezizomycotina</taxon>
        <taxon>Leotiomycetes</taxon>
        <taxon>Helotiales</taxon>
        <taxon>Ploettnerulaceae</taxon>
        <taxon>Oculimacula</taxon>
    </lineage>
</organism>
<proteinExistence type="predicted"/>
<evidence type="ECO:0000313" key="3">
    <source>
        <dbReference type="Proteomes" id="UP001595075"/>
    </source>
</evidence>
<keyword evidence="1" id="KW-0812">Transmembrane</keyword>
<keyword evidence="3" id="KW-1185">Reference proteome</keyword>
<keyword evidence="1" id="KW-1133">Transmembrane helix</keyword>
<accession>A0ABR4C996</accession>
<dbReference type="EMBL" id="JAZHXI010000011">
    <property type="protein sequence ID" value="KAL2066491.1"/>
    <property type="molecule type" value="Genomic_DNA"/>
</dbReference>
<gene>
    <name evidence="2" type="ORF">VTL71DRAFT_2562</name>
</gene>
<reference evidence="2 3" key="1">
    <citation type="journal article" date="2024" name="Commun. Biol.">
        <title>Comparative genomic analysis of thermophilic fungi reveals convergent evolutionary adaptations and gene losses.</title>
        <authorList>
            <person name="Steindorff A.S."/>
            <person name="Aguilar-Pontes M.V."/>
            <person name="Robinson A.J."/>
            <person name="Andreopoulos B."/>
            <person name="LaButti K."/>
            <person name="Kuo A."/>
            <person name="Mondo S."/>
            <person name="Riley R."/>
            <person name="Otillar R."/>
            <person name="Haridas S."/>
            <person name="Lipzen A."/>
            <person name="Grimwood J."/>
            <person name="Schmutz J."/>
            <person name="Clum A."/>
            <person name="Reid I.D."/>
            <person name="Moisan M.C."/>
            <person name="Butler G."/>
            <person name="Nguyen T.T.M."/>
            <person name="Dewar K."/>
            <person name="Conant G."/>
            <person name="Drula E."/>
            <person name="Henrissat B."/>
            <person name="Hansel C."/>
            <person name="Singer S."/>
            <person name="Hutchinson M.I."/>
            <person name="de Vries R.P."/>
            <person name="Natvig D.O."/>
            <person name="Powell A.J."/>
            <person name="Tsang A."/>
            <person name="Grigoriev I.V."/>
        </authorList>
    </citation>
    <scope>NUCLEOTIDE SEQUENCE [LARGE SCALE GENOMIC DNA]</scope>
    <source>
        <strain evidence="2 3">CBS 494.80</strain>
    </source>
</reference>
<comment type="caution">
    <text evidence="2">The sequence shown here is derived from an EMBL/GenBank/DDBJ whole genome shotgun (WGS) entry which is preliminary data.</text>
</comment>
<sequence length="100" mass="11161">MGWVGVWESGGGSHELAWRVELGLLHIFLLVQGTLLLDSKVFHRALCTVMVEKLFPSSAKKVAGLEPSSELLPDKTTNHRILTNTFTNLFYLSTLSYTQL</sequence>
<evidence type="ECO:0000256" key="1">
    <source>
        <dbReference type="SAM" id="Phobius"/>
    </source>
</evidence>